<feature type="non-terminal residue" evidence="1">
    <location>
        <position position="112"/>
    </location>
</feature>
<reference evidence="1 2" key="1">
    <citation type="submission" date="2021-06" db="EMBL/GenBank/DDBJ databases">
        <authorList>
            <person name="Palmer J.M."/>
        </authorList>
    </citation>
    <scope>NUCLEOTIDE SEQUENCE [LARGE SCALE GENOMIC DNA]</scope>
    <source>
        <strain evidence="1 2">XC_2019</strain>
        <tissue evidence="1">Muscle</tissue>
    </source>
</reference>
<accession>A0ABV0QJI4</accession>
<name>A0ABV0QJI4_9TELE</name>
<evidence type="ECO:0000313" key="1">
    <source>
        <dbReference type="EMBL" id="MEQ2195992.1"/>
    </source>
</evidence>
<comment type="caution">
    <text evidence="1">The sequence shown here is derived from an EMBL/GenBank/DDBJ whole genome shotgun (WGS) entry which is preliminary data.</text>
</comment>
<keyword evidence="2" id="KW-1185">Reference proteome</keyword>
<gene>
    <name evidence="1" type="ORF">XENOCAPTIV_021683</name>
</gene>
<evidence type="ECO:0000313" key="2">
    <source>
        <dbReference type="Proteomes" id="UP001434883"/>
    </source>
</evidence>
<dbReference type="Proteomes" id="UP001434883">
    <property type="component" value="Unassembled WGS sequence"/>
</dbReference>
<dbReference type="EMBL" id="JAHRIN010013162">
    <property type="protein sequence ID" value="MEQ2195992.1"/>
    <property type="molecule type" value="Genomic_DNA"/>
</dbReference>
<protein>
    <submittedName>
        <fullName evidence="1">Uncharacterized protein</fullName>
    </submittedName>
</protein>
<organism evidence="1 2">
    <name type="scientific">Xenoophorus captivus</name>
    <dbReference type="NCBI Taxonomy" id="1517983"/>
    <lineage>
        <taxon>Eukaryota</taxon>
        <taxon>Metazoa</taxon>
        <taxon>Chordata</taxon>
        <taxon>Craniata</taxon>
        <taxon>Vertebrata</taxon>
        <taxon>Euteleostomi</taxon>
        <taxon>Actinopterygii</taxon>
        <taxon>Neopterygii</taxon>
        <taxon>Teleostei</taxon>
        <taxon>Neoteleostei</taxon>
        <taxon>Acanthomorphata</taxon>
        <taxon>Ovalentaria</taxon>
        <taxon>Atherinomorphae</taxon>
        <taxon>Cyprinodontiformes</taxon>
        <taxon>Goodeidae</taxon>
        <taxon>Xenoophorus</taxon>
    </lineage>
</organism>
<sequence length="112" mass="12580">MSLTEQMCGLAVHEKNQNNVKVAGIIQHSVAFLRLVRIDLDFTAHSSAAPGDVVVMTTCQLLIGWEGKEKVTERTCVYEINEALRLIHLFCLQHTHTHTHTHSCFAICSEDH</sequence>
<proteinExistence type="predicted"/>